<evidence type="ECO:0000313" key="10">
    <source>
        <dbReference type="EMBL" id="OGY51113.1"/>
    </source>
</evidence>
<evidence type="ECO:0000256" key="8">
    <source>
        <dbReference type="ARBA" id="ARBA00023136"/>
    </source>
</evidence>
<organism evidence="10 11">
    <name type="scientific">Candidatus Buchananbacteria bacterium RIFCSPHIGHO2_02_FULL_56_16</name>
    <dbReference type="NCBI Taxonomy" id="1797542"/>
    <lineage>
        <taxon>Bacteria</taxon>
        <taxon>Candidatus Buchananiibacteriota</taxon>
    </lineage>
</organism>
<dbReference type="GO" id="GO:0015450">
    <property type="term" value="F:protein-transporting ATPase activity"/>
    <property type="evidence" value="ECO:0007669"/>
    <property type="project" value="UniProtKB-UniRule"/>
</dbReference>
<proteinExistence type="inferred from homology"/>
<protein>
    <recommendedName>
        <fullName evidence="9">Protein-export membrane protein SecG</fullName>
    </recommendedName>
</protein>
<keyword evidence="4 9" id="KW-0812">Transmembrane</keyword>
<dbReference type="PRINTS" id="PR01651">
    <property type="entry name" value="SECGEXPORT"/>
</dbReference>
<comment type="caution">
    <text evidence="9">Lacks conserved residue(s) required for the propagation of feature annotation.</text>
</comment>
<keyword evidence="5 9" id="KW-0653">Protein transport</keyword>
<dbReference type="GO" id="GO:0005886">
    <property type="term" value="C:plasma membrane"/>
    <property type="evidence" value="ECO:0007669"/>
    <property type="project" value="UniProtKB-SubCell"/>
</dbReference>
<feature type="transmembrane region" description="Helical" evidence="9">
    <location>
        <begin position="48"/>
        <end position="68"/>
    </location>
</feature>
<evidence type="ECO:0000256" key="6">
    <source>
        <dbReference type="ARBA" id="ARBA00022989"/>
    </source>
</evidence>
<dbReference type="Pfam" id="PF03840">
    <property type="entry name" value="SecG"/>
    <property type="match status" value="1"/>
</dbReference>
<sequence>MLLDIVQLIIAVLLVTTILLQNRGAGLGAAFGGSGNIYHTKRGVEKTLFIATIGLSAIFLVIAFINAVS</sequence>
<comment type="subcellular location">
    <subcellularLocation>
        <location evidence="9">Cell membrane</location>
        <topology evidence="9">Multi-pass membrane protein</topology>
    </subcellularLocation>
    <subcellularLocation>
        <location evidence="1">Membrane</location>
        <topology evidence="1">Multi-pass membrane protein</topology>
    </subcellularLocation>
</comment>
<dbReference type="GO" id="GO:0009306">
    <property type="term" value="P:protein secretion"/>
    <property type="evidence" value="ECO:0007669"/>
    <property type="project" value="UniProtKB-UniRule"/>
</dbReference>
<evidence type="ECO:0000256" key="7">
    <source>
        <dbReference type="ARBA" id="ARBA00023010"/>
    </source>
</evidence>
<dbReference type="STRING" id="1797542.A3J59_03025"/>
<keyword evidence="8 9" id="KW-0472">Membrane</keyword>
<keyword evidence="7 9" id="KW-0811">Translocation</keyword>
<dbReference type="NCBIfam" id="TIGR00810">
    <property type="entry name" value="secG"/>
    <property type="match status" value="1"/>
</dbReference>
<comment type="function">
    <text evidence="9">Involved in protein export. Participates in an early event of protein translocation.</text>
</comment>
<reference evidence="10 11" key="1">
    <citation type="journal article" date="2016" name="Nat. Commun.">
        <title>Thousands of microbial genomes shed light on interconnected biogeochemical processes in an aquifer system.</title>
        <authorList>
            <person name="Anantharaman K."/>
            <person name="Brown C.T."/>
            <person name="Hug L.A."/>
            <person name="Sharon I."/>
            <person name="Castelle C.J."/>
            <person name="Probst A.J."/>
            <person name="Thomas B.C."/>
            <person name="Singh A."/>
            <person name="Wilkins M.J."/>
            <person name="Karaoz U."/>
            <person name="Brodie E.L."/>
            <person name="Williams K.H."/>
            <person name="Hubbard S.S."/>
            <person name="Banfield J.F."/>
        </authorList>
    </citation>
    <scope>NUCLEOTIDE SEQUENCE [LARGE SCALE GENOMIC DNA]</scope>
</reference>
<name>A0A1G1YFI9_9BACT</name>
<keyword evidence="6 9" id="KW-1133">Transmembrane helix</keyword>
<gene>
    <name evidence="10" type="ORF">A3J59_03025</name>
</gene>
<dbReference type="AlphaFoldDB" id="A0A1G1YFI9"/>
<dbReference type="EMBL" id="MHIL01000023">
    <property type="protein sequence ID" value="OGY51113.1"/>
    <property type="molecule type" value="Genomic_DNA"/>
</dbReference>
<keyword evidence="9" id="KW-1003">Cell membrane</keyword>
<dbReference type="Proteomes" id="UP000177310">
    <property type="component" value="Unassembled WGS sequence"/>
</dbReference>
<evidence type="ECO:0000256" key="5">
    <source>
        <dbReference type="ARBA" id="ARBA00022927"/>
    </source>
</evidence>
<evidence type="ECO:0000256" key="4">
    <source>
        <dbReference type="ARBA" id="ARBA00022692"/>
    </source>
</evidence>
<evidence type="ECO:0000256" key="1">
    <source>
        <dbReference type="ARBA" id="ARBA00004141"/>
    </source>
</evidence>
<evidence type="ECO:0000256" key="2">
    <source>
        <dbReference type="ARBA" id="ARBA00008445"/>
    </source>
</evidence>
<accession>A0A1G1YFI9</accession>
<keyword evidence="3 9" id="KW-0813">Transport</keyword>
<comment type="similarity">
    <text evidence="2 9">Belongs to the SecG family.</text>
</comment>
<comment type="caution">
    <text evidence="10">The sequence shown here is derived from an EMBL/GenBank/DDBJ whole genome shotgun (WGS) entry which is preliminary data.</text>
</comment>
<evidence type="ECO:0000256" key="3">
    <source>
        <dbReference type="ARBA" id="ARBA00022448"/>
    </source>
</evidence>
<evidence type="ECO:0000313" key="11">
    <source>
        <dbReference type="Proteomes" id="UP000177310"/>
    </source>
</evidence>
<evidence type="ECO:0000256" key="9">
    <source>
        <dbReference type="RuleBase" id="RU365087"/>
    </source>
</evidence>
<dbReference type="InterPro" id="IPR004692">
    <property type="entry name" value="SecG"/>
</dbReference>